<accession>A0ACC0ZAT6</accession>
<sequence length="110" mass="12817">MLPQLQELSLLDLPNLTNFCSVGYHFIFPSLKYLCVQDCPKIITRFSYSQMINPCMPKQRQPKQAKKMEVWNSLQRSTYPKQAKKTVVQNSTAWLTGAILISVMYYRHSL</sequence>
<dbReference type="Proteomes" id="UP001163603">
    <property type="component" value="Chromosome 3"/>
</dbReference>
<evidence type="ECO:0000313" key="2">
    <source>
        <dbReference type="Proteomes" id="UP001163603"/>
    </source>
</evidence>
<keyword evidence="2" id="KW-1185">Reference proteome</keyword>
<organism evidence="1 2">
    <name type="scientific">Pistacia integerrima</name>
    <dbReference type="NCBI Taxonomy" id="434235"/>
    <lineage>
        <taxon>Eukaryota</taxon>
        <taxon>Viridiplantae</taxon>
        <taxon>Streptophyta</taxon>
        <taxon>Embryophyta</taxon>
        <taxon>Tracheophyta</taxon>
        <taxon>Spermatophyta</taxon>
        <taxon>Magnoliopsida</taxon>
        <taxon>eudicotyledons</taxon>
        <taxon>Gunneridae</taxon>
        <taxon>Pentapetalae</taxon>
        <taxon>rosids</taxon>
        <taxon>malvids</taxon>
        <taxon>Sapindales</taxon>
        <taxon>Anacardiaceae</taxon>
        <taxon>Pistacia</taxon>
    </lineage>
</organism>
<dbReference type="EMBL" id="CM047738">
    <property type="protein sequence ID" value="KAJ0046993.1"/>
    <property type="molecule type" value="Genomic_DNA"/>
</dbReference>
<protein>
    <submittedName>
        <fullName evidence="1">Uncharacterized protein</fullName>
    </submittedName>
</protein>
<comment type="caution">
    <text evidence="1">The sequence shown here is derived from an EMBL/GenBank/DDBJ whole genome shotgun (WGS) entry which is preliminary data.</text>
</comment>
<reference evidence="2" key="1">
    <citation type="journal article" date="2023" name="G3 (Bethesda)">
        <title>Genome assembly and association tests identify interacting loci associated with vigor, precocity, and sex in interspecific pistachio rootstocks.</title>
        <authorList>
            <person name="Palmer W."/>
            <person name="Jacygrad E."/>
            <person name="Sagayaradj S."/>
            <person name="Cavanaugh K."/>
            <person name="Han R."/>
            <person name="Bertier L."/>
            <person name="Beede B."/>
            <person name="Kafkas S."/>
            <person name="Golino D."/>
            <person name="Preece J."/>
            <person name="Michelmore R."/>
        </authorList>
    </citation>
    <scope>NUCLEOTIDE SEQUENCE [LARGE SCALE GENOMIC DNA]</scope>
</reference>
<evidence type="ECO:0000313" key="1">
    <source>
        <dbReference type="EMBL" id="KAJ0046993.1"/>
    </source>
</evidence>
<name>A0ACC0ZAT6_9ROSI</name>
<proteinExistence type="predicted"/>
<gene>
    <name evidence="1" type="ORF">Pint_04542</name>
</gene>